<accession>A0AAW6RSL7</accession>
<organism evidence="1 2">
    <name type="scientific">Acinetobacter johnsonii</name>
    <dbReference type="NCBI Taxonomy" id="40214"/>
    <lineage>
        <taxon>Bacteria</taxon>
        <taxon>Pseudomonadati</taxon>
        <taxon>Pseudomonadota</taxon>
        <taxon>Gammaproteobacteria</taxon>
        <taxon>Moraxellales</taxon>
        <taxon>Moraxellaceae</taxon>
        <taxon>Acinetobacter</taxon>
    </lineage>
</organism>
<evidence type="ECO:0008006" key="3">
    <source>
        <dbReference type="Google" id="ProtNLM"/>
    </source>
</evidence>
<evidence type="ECO:0000313" key="2">
    <source>
        <dbReference type="Proteomes" id="UP001157887"/>
    </source>
</evidence>
<dbReference type="Proteomes" id="UP001157887">
    <property type="component" value="Unassembled WGS sequence"/>
</dbReference>
<name>A0AAW6RSL7_ACIJO</name>
<reference evidence="1" key="1">
    <citation type="submission" date="2022-09" db="EMBL/GenBank/DDBJ databases">
        <title>Intensive care unit water sources are persistently colonized with multi-drug resistant bacteria and are the site of extensive horizontal gene transfer of antibiotic resistance genes.</title>
        <authorList>
            <person name="Diorio-Toth L."/>
        </authorList>
    </citation>
    <scope>NUCLEOTIDE SEQUENCE</scope>
    <source>
        <strain evidence="1">GD04065</strain>
    </source>
</reference>
<protein>
    <recommendedName>
        <fullName evidence="3">Phage tail protein</fullName>
    </recommendedName>
</protein>
<sequence length="444" mass="48275">MATNKTVKFFTSDNSNAPQLQNASGSMITLLDACLVTGIQVGVINSLSNTGLEATAVFGLPHNLKKYQVVRVSGATQAEYNGDFKIKQVVNATTIKFELNSVASVANASGTINCMLAPLNWDKPFSSSTALGGGRAAYRSKDETLSNRPFLRVVDERISSYSNNYAKYAKVGIVEEMTGIDVMQGVQAPYIASAATRNWNPTGSGVNIKNGWAKWYYYTLGEYNYDSMSLVDYETENRSWMVIGTESAFYILNGVDNQKNIPDEEKELAFCYGFGAFNPIANDDLFTHFLLASNVWETAQSTLNRMESFTRDVVVGSEEYANTALGRSVFLQRGYKKSAYAQATCRKATLEPGINVVSGSSAGYAVSAEVFGGVVIQTPLVLEVTASSQAHPRGFLPLIKTIPHKALYSNVQLIEEGGLVLLAKHVRGTSSYPLGIVLFDLGEQ</sequence>
<dbReference type="EMBL" id="JAOECG010000011">
    <property type="protein sequence ID" value="MDG9787344.1"/>
    <property type="molecule type" value="Genomic_DNA"/>
</dbReference>
<gene>
    <name evidence="1" type="ORF">N7566_10185</name>
</gene>
<dbReference type="RefSeq" id="WP_159151723.1">
    <property type="nucleotide sequence ID" value="NZ_JAOECG010000011.1"/>
</dbReference>
<comment type="caution">
    <text evidence="1">The sequence shown here is derived from an EMBL/GenBank/DDBJ whole genome shotgun (WGS) entry which is preliminary data.</text>
</comment>
<evidence type="ECO:0000313" key="1">
    <source>
        <dbReference type="EMBL" id="MDG9787344.1"/>
    </source>
</evidence>
<proteinExistence type="predicted"/>
<dbReference type="AlphaFoldDB" id="A0AAW6RSL7"/>